<dbReference type="Gene3D" id="1.20.200.10">
    <property type="entry name" value="Fumarase/aspartase (Central domain)"/>
    <property type="match status" value="1"/>
</dbReference>
<accession>A0ABD5E433</accession>
<dbReference type="PANTHER" id="PTHR10362">
    <property type="entry name" value="HISTIDINE AMMONIA-LYASE"/>
    <property type="match status" value="1"/>
</dbReference>
<keyword evidence="1 2" id="KW-0456">Lyase</keyword>
<reference evidence="3" key="1">
    <citation type="submission" date="2023-07" db="EMBL/GenBank/DDBJ databases">
        <title>30 novel species of actinomycetes from the DSMZ collection.</title>
        <authorList>
            <person name="Nouioui I."/>
        </authorList>
    </citation>
    <scope>NUCLEOTIDE SEQUENCE [LARGE SCALE GENOMIC DNA]</scope>
    <source>
        <strain evidence="3">DSM 41982</strain>
    </source>
</reference>
<dbReference type="EMBL" id="JAVRER010000014">
    <property type="protein sequence ID" value="MDT0416185.1"/>
    <property type="molecule type" value="Genomic_DNA"/>
</dbReference>
<name>A0ABD5E433_9ACTN</name>
<protein>
    <submittedName>
        <fullName evidence="2">Aromatic amino acid lyase</fullName>
    </submittedName>
</protein>
<evidence type="ECO:0000256" key="1">
    <source>
        <dbReference type="ARBA" id="ARBA00023239"/>
    </source>
</evidence>
<organism evidence="2 3">
    <name type="scientific">Streptomyces evansiae</name>
    <dbReference type="NCBI Taxonomy" id="3075535"/>
    <lineage>
        <taxon>Bacteria</taxon>
        <taxon>Bacillati</taxon>
        <taxon>Actinomycetota</taxon>
        <taxon>Actinomycetes</taxon>
        <taxon>Kitasatosporales</taxon>
        <taxon>Streptomycetaceae</taxon>
        <taxon>Streptomyces</taxon>
    </lineage>
</organism>
<dbReference type="Pfam" id="PF00221">
    <property type="entry name" value="Lyase_aromatic"/>
    <property type="match status" value="1"/>
</dbReference>
<dbReference type="InterPro" id="IPR024083">
    <property type="entry name" value="Fumarase/histidase_N"/>
</dbReference>
<dbReference type="InterPro" id="IPR008948">
    <property type="entry name" value="L-Aspartase-like"/>
</dbReference>
<dbReference type="RefSeq" id="WP_311676997.1">
    <property type="nucleotide sequence ID" value="NZ_JAVRER010000014.1"/>
</dbReference>
<dbReference type="AlphaFoldDB" id="A0ABD5E433"/>
<comment type="caution">
    <text evidence="2">The sequence shown here is derived from an EMBL/GenBank/DDBJ whole genome shotgun (WGS) entry which is preliminary data.</text>
</comment>
<evidence type="ECO:0000313" key="2">
    <source>
        <dbReference type="EMBL" id="MDT0416185.1"/>
    </source>
</evidence>
<dbReference type="Gene3D" id="1.10.275.10">
    <property type="entry name" value="Fumarase/aspartase (N-terminal domain)"/>
    <property type="match status" value="1"/>
</dbReference>
<proteinExistence type="predicted"/>
<dbReference type="Proteomes" id="UP001183607">
    <property type="component" value="Unassembled WGS sequence"/>
</dbReference>
<sequence>MADNPFSVSLLGGALVPAATASTPLSPAGEDVVPGGGGRGPGYGLAPRAADVVRIVDGARPARLTPAALAPARRAWHAARELAASGRVYGRSTGVGANRTDDVHDADHGLRLLRSHAGAIGPRVPAREARALLAVRAQQLLAGGAGLDPRVVVALTEALREGAAPVLHTYGGVGTGDLGPLAQLGLALTGEGAWEGGTPPRPMALDSNDALALISSNALAIGRACLALEESRTLLRAANGIAALSLLAVDGSAEPFAAPVAAARPYRGQLLASARVRDWLGLPARPAPPAGRIQDPFAFRCLPQTLGPAYDAADALDAVLAVELSAAAENPLISAGDGAAYHHGNFYAGQLGLALDSFRLALLPVARSAAARLAALCEPAFTGLRPFLGDTATASSGVMILEYAAASAVAETQALAQPASLGHAVLSRGVEEQAGFASLSAAQSLRVPPLLRHVLGCELVAAVRALRMSGRAPLPGTPAARALALALDTLPADPRDRPLTTDVALAEELVGRFAEW</sequence>
<evidence type="ECO:0000313" key="3">
    <source>
        <dbReference type="Proteomes" id="UP001183607"/>
    </source>
</evidence>
<dbReference type="GO" id="GO:0016841">
    <property type="term" value="F:ammonia-lyase activity"/>
    <property type="evidence" value="ECO:0007669"/>
    <property type="project" value="UniProtKB-ARBA"/>
</dbReference>
<gene>
    <name evidence="2" type="ORF">RM574_11855</name>
</gene>
<dbReference type="SUPFAM" id="SSF48557">
    <property type="entry name" value="L-aspartase-like"/>
    <property type="match status" value="1"/>
</dbReference>
<dbReference type="InterPro" id="IPR001106">
    <property type="entry name" value="Aromatic_Lyase"/>
</dbReference>